<reference evidence="10 11" key="1">
    <citation type="submission" date="2017-12" db="EMBL/GenBank/DDBJ databases">
        <title>Comparative genomics of Botrytis spp.</title>
        <authorList>
            <person name="Valero-Jimenez C.A."/>
            <person name="Tapia P."/>
            <person name="Veloso J."/>
            <person name="Silva-Moreno E."/>
            <person name="Staats M."/>
            <person name="Valdes J.H."/>
            <person name="Van Kan J.A.L."/>
        </authorList>
    </citation>
    <scope>NUCLEOTIDE SEQUENCE [LARGE SCALE GENOMIC DNA]</scope>
    <source>
        <strain evidence="10 11">MUCL11595</strain>
    </source>
</reference>
<keyword evidence="8" id="KW-0732">Signal</keyword>
<dbReference type="InterPro" id="IPR001179">
    <property type="entry name" value="PPIase_FKBP_dom"/>
</dbReference>
<dbReference type="AlphaFoldDB" id="A0A4Z1HUI3"/>
<evidence type="ECO:0000256" key="1">
    <source>
        <dbReference type="ARBA" id="ARBA00000971"/>
    </source>
</evidence>
<dbReference type="PROSITE" id="PS50059">
    <property type="entry name" value="FKBP_PPIASE"/>
    <property type="match status" value="1"/>
</dbReference>
<sequence>MRLSTISLLALTSSVLAAEVKIDVIKAVECERKTQVGDKIHVHYRGNLEEDGKVGKEFDASYNRGSPLSFVVGKGSVIKGWDDNLLDMCIGEKRVLTIPPEFGYGDRAMGPIPAKSTLIFETELMGIDGVPKPETIIEKTSSSSSDAVDSATDSASSLSDKATEKATEAATGGAQRVVDDSIDGKGNGNGNAQSVLKHGHEAPHSNGHEL</sequence>
<protein>
    <recommendedName>
        <fullName evidence="3 6">peptidylprolyl isomerase</fullName>
        <ecNumber evidence="3 6">5.2.1.8</ecNumber>
    </recommendedName>
</protein>
<dbReference type="EMBL" id="PQXN01000176">
    <property type="protein sequence ID" value="TGO50772.1"/>
    <property type="molecule type" value="Genomic_DNA"/>
</dbReference>
<feature type="compositionally biased region" description="Low complexity" evidence="7">
    <location>
        <begin position="141"/>
        <end position="160"/>
    </location>
</feature>
<comment type="function">
    <text evidence="2">PPIases accelerate the folding of proteins. It catalyzes the cis-trans isomerization of proline imidic peptide bonds in oligopeptides.</text>
</comment>
<evidence type="ECO:0000256" key="4">
    <source>
        <dbReference type="ARBA" id="ARBA00023110"/>
    </source>
</evidence>
<dbReference type="PANTHER" id="PTHR45779:SF7">
    <property type="entry name" value="PEPTIDYLPROLYL ISOMERASE"/>
    <property type="match status" value="1"/>
</dbReference>
<evidence type="ECO:0000256" key="3">
    <source>
        <dbReference type="ARBA" id="ARBA00013194"/>
    </source>
</evidence>
<accession>A0A4Z1HUI3</accession>
<feature type="compositionally biased region" description="Basic and acidic residues" evidence="7">
    <location>
        <begin position="198"/>
        <end position="210"/>
    </location>
</feature>
<dbReference type="OrthoDB" id="1902587at2759"/>
<dbReference type="GO" id="GO:0005783">
    <property type="term" value="C:endoplasmic reticulum"/>
    <property type="evidence" value="ECO:0007669"/>
    <property type="project" value="TreeGrafter"/>
</dbReference>
<evidence type="ECO:0000256" key="6">
    <source>
        <dbReference type="PROSITE-ProRule" id="PRU00277"/>
    </source>
</evidence>
<dbReference type="Gene3D" id="3.10.50.40">
    <property type="match status" value="1"/>
</dbReference>
<evidence type="ECO:0000256" key="7">
    <source>
        <dbReference type="SAM" id="MobiDB-lite"/>
    </source>
</evidence>
<dbReference type="Proteomes" id="UP000297527">
    <property type="component" value="Unassembled WGS sequence"/>
</dbReference>
<evidence type="ECO:0000313" key="10">
    <source>
        <dbReference type="EMBL" id="TGO50772.1"/>
    </source>
</evidence>
<keyword evidence="4 6" id="KW-0697">Rotamase</keyword>
<organism evidence="10 11">
    <name type="scientific">Botryotinia convoluta</name>
    <dbReference type="NCBI Taxonomy" id="54673"/>
    <lineage>
        <taxon>Eukaryota</taxon>
        <taxon>Fungi</taxon>
        <taxon>Dikarya</taxon>
        <taxon>Ascomycota</taxon>
        <taxon>Pezizomycotina</taxon>
        <taxon>Leotiomycetes</taxon>
        <taxon>Helotiales</taxon>
        <taxon>Sclerotiniaceae</taxon>
        <taxon>Botryotinia</taxon>
    </lineage>
</organism>
<keyword evidence="11" id="KW-1185">Reference proteome</keyword>
<comment type="catalytic activity">
    <reaction evidence="1 6">
        <text>[protein]-peptidylproline (omega=180) = [protein]-peptidylproline (omega=0)</text>
        <dbReference type="Rhea" id="RHEA:16237"/>
        <dbReference type="Rhea" id="RHEA-COMP:10747"/>
        <dbReference type="Rhea" id="RHEA-COMP:10748"/>
        <dbReference type="ChEBI" id="CHEBI:83833"/>
        <dbReference type="ChEBI" id="CHEBI:83834"/>
        <dbReference type="EC" id="5.2.1.8"/>
    </reaction>
</comment>
<feature type="chain" id="PRO_5021388979" description="peptidylprolyl isomerase" evidence="8">
    <location>
        <begin position="18"/>
        <end position="210"/>
    </location>
</feature>
<dbReference type="FunFam" id="3.10.50.40:FF:000006">
    <property type="entry name" value="Peptidyl-prolyl cis-trans isomerase"/>
    <property type="match status" value="1"/>
</dbReference>
<feature type="signal peptide" evidence="8">
    <location>
        <begin position="1"/>
        <end position="17"/>
    </location>
</feature>
<dbReference type="GO" id="GO:0003755">
    <property type="term" value="F:peptidyl-prolyl cis-trans isomerase activity"/>
    <property type="evidence" value="ECO:0007669"/>
    <property type="project" value="UniProtKB-KW"/>
</dbReference>
<name>A0A4Z1HUI3_9HELO</name>
<dbReference type="SUPFAM" id="SSF54534">
    <property type="entry name" value="FKBP-like"/>
    <property type="match status" value="1"/>
</dbReference>
<dbReference type="Pfam" id="PF00254">
    <property type="entry name" value="FKBP_C"/>
    <property type="match status" value="1"/>
</dbReference>
<evidence type="ECO:0000313" key="11">
    <source>
        <dbReference type="Proteomes" id="UP000297527"/>
    </source>
</evidence>
<feature type="domain" description="PPIase FKBP-type" evidence="9">
    <location>
        <begin position="37"/>
        <end position="128"/>
    </location>
</feature>
<dbReference type="EC" id="5.2.1.8" evidence="3 6"/>
<evidence type="ECO:0000259" key="9">
    <source>
        <dbReference type="PROSITE" id="PS50059"/>
    </source>
</evidence>
<evidence type="ECO:0000256" key="8">
    <source>
        <dbReference type="SAM" id="SignalP"/>
    </source>
</evidence>
<comment type="caution">
    <text evidence="10">The sequence shown here is derived from an EMBL/GenBank/DDBJ whole genome shotgun (WGS) entry which is preliminary data.</text>
</comment>
<proteinExistence type="predicted"/>
<feature type="region of interest" description="Disordered" evidence="7">
    <location>
        <begin position="138"/>
        <end position="210"/>
    </location>
</feature>
<dbReference type="InterPro" id="IPR046357">
    <property type="entry name" value="PPIase_dom_sf"/>
</dbReference>
<keyword evidence="5 6" id="KW-0413">Isomerase</keyword>
<evidence type="ECO:0000256" key="5">
    <source>
        <dbReference type="ARBA" id="ARBA00023235"/>
    </source>
</evidence>
<dbReference type="PANTHER" id="PTHR45779">
    <property type="entry name" value="PEPTIDYLPROLYL ISOMERASE"/>
    <property type="match status" value="1"/>
</dbReference>
<gene>
    <name evidence="10" type="ORF">BCON_0176g00040</name>
</gene>
<dbReference type="InterPro" id="IPR044609">
    <property type="entry name" value="FKBP2/11"/>
</dbReference>
<evidence type="ECO:0000256" key="2">
    <source>
        <dbReference type="ARBA" id="ARBA00002388"/>
    </source>
</evidence>